<proteinExistence type="predicted"/>
<sequence>MTPARMKLPVLVVTIIGAGLALLSWSQTWYELRLTDAAAGGEAIAVPGSVASPALAALGLAGLALVAALAIAGPGIRIVLGVLEIILGGCVLLAAGISLGNAVAAVAPAVTDATGVTGSGPTAELVASATATAWPVAAIAGGVLLVLAGIAVLVTGTRWPASSRRYRGARLADADEPGSAGDRERAASDRAIDDWDELSRGDDPTDEEPVAASDAPDAPGAPDAREDAAAPAAAAAEDAPDAPADGRAAGEGPTERSR</sequence>
<dbReference type="InterPro" id="IPR019051">
    <property type="entry name" value="Trp_biosyn_TM_oprn/chp"/>
</dbReference>
<feature type="transmembrane region" description="Helical" evidence="2">
    <location>
        <begin position="85"/>
        <end position="111"/>
    </location>
</feature>
<dbReference type="AlphaFoldDB" id="A0A5S4V2P1"/>
<feature type="transmembrane region" description="Helical" evidence="2">
    <location>
        <begin position="131"/>
        <end position="155"/>
    </location>
</feature>
<keyword evidence="4" id="KW-1185">Reference proteome</keyword>
<evidence type="ECO:0000256" key="1">
    <source>
        <dbReference type="SAM" id="MobiDB-lite"/>
    </source>
</evidence>
<comment type="caution">
    <text evidence="3">The sequence shown here is derived from an EMBL/GenBank/DDBJ whole genome shotgun (WGS) entry which is preliminary data.</text>
</comment>
<keyword evidence="2" id="KW-1133">Transmembrane helix</keyword>
<keyword evidence="2" id="KW-0812">Transmembrane</keyword>
<dbReference type="RefSeq" id="WP_187432706.1">
    <property type="nucleotide sequence ID" value="NZ_VSSB01000002.1"/>
</dbReference>
<dbReference type="EMBL" id="VSSB01000002">
    <property type="protein sequence ID" value="TYL50800.1"/>
    <property type="molecule type" value="Genomic_DNA"/>
</dbReference>
<evidence type="ECO:0000313" key="4">
    <source>
        <dbReference type="Proteomes" id="UP000325243"/>
    </source>
</evidence>
<feature type="compositionally biased region" description="Basic and acidic residues" evidence="1">
    <location>
        <begin position="181"/>
        <end position="203"/>
    </location>
</feature>
<feature type="compositionally biased region" description="Low complexity" evidence="1">
    <location>
        <begin position="210"/>
        <end position="222"/>
    </location>
</feature>
<keyword evidence="2" id="KW-0472">Membrane</keyword>
<organism evidence="3 4">
    <name type="scientific">Agromyces mariniharenae</name>
    <dbReference type="NCBI Taxonomy" id="2604423"/>
    <lineage>
        <taxon>Bacteria</taxon>
        <taxon>Bacillati</taxon>
        <taxon>Actinomycetota</taxon>
        <taxon>Actinomycetes</taxon>
        <taxon>Micrococcales</taxon>
        <taxon>Microbacteriaceae</taxon>
        <taxon>Agromyces</taxon>
    </lineage>
</organism>
<evidence type="ECO:0000256" key="2">
    <source>
        <dbReference type="SAM" id="Phobius"/>
    </source>
</evidence>
<feature type="compositionally biased region" description="Low complexity" evidence="1">
    <location>
        <begin position="229"/>
        <end position="252"/>
    </location>
</feature>
<feature type="region of interest" description="Disordered" evidence="1">
    <location>
        <begin position="167"/>
        <end position="258"/>
    </location>
</feature>
<reference evidence="3 4" key="1">
    <citation type="submission" date="2019-08" db="EMBL/GenBank/DDBJ databases">
        <authorList>
            <person name="Hu J."/>
        </authorList>
    </citation>
    <scope>NUCLEOTIDE SEQUENCE [LARGE SCALE GENOMIC DNA]</scope>
    <source>
        <strain evidence="3 4">NEAU-184</strain>
    </source>
</reference>
<name>A0A5S4V2P1_9MICO</name>
<dbReference type="Proteomes" id="UP000325243">
    <property type="component" value="Unassembled WGS sequence"/>
</dbReference>
<gene>
    <name evidence="3" type="ORF">FYC51_16760</name>
</gene>
<accession>A0A5S4V2P1</accession>
<dbReference type="Pfam" id="PF09534">
    <property type="entry name" value="Trp_oprn_chp"/>
    <property type="match status" value="1"/>
</dbReference>
<evidence type="ECO:0000313" key="3">
    <source>
        <dbReference type="EMBL" id="TYL50800.1"/>
    </source>
</evidence>
<protein>
    <submittedName>
        <fullName evidence="3">Trp biosynthesis-associated membrane protein</fullName>
    </submittedName>
</protein>
<feature type="transmembrane region" description="Helical" evidence="2">
    <location>
        <begin position="50"/>
        <end position="73"/>
    </location>
</feature>